<organism evidence="1">
    <name type="scientific">Hexamita inflata</name>
    <dbReference type="NCBI Taxonomy" id="28002"/>
    <lineage>
        <taxon>Eukaryota</taxon>
        <taxon>Metamonada</taxon>
        <taxon>Diplomonadida</taxon>
        <taxon>Hexamitidae</taxon>
        <taxon>Hexamitinae</taxon>
        <taxon>Hexamita</taxon>
    </lineage>
</organism>
<name>A0AA86TAJ2_9EUKA</name>
<accession>A0AA86TAJ2</accession>
<evidence type="ECO:0000313" key="1">
    <source>
        <dbReference type="EMBL" id="CAI9912925.1"/>
    </source>
</evidence>
<dbReference type="EMBL" id="CAXDID020000749">
    <property type="protein sequence ID" value="CAL6112870.1"/>
    <property type="molecule type" value="Genomic_DNA"/>
</dbReference>
<comment type="caution">
    <text evidence="1">The sequence shown here is derived from an EMBL/GenBank/DDBJ whole genome shotgun (WGS) entry which is preliminary data.</text>
</comment>
<evidence type="ECO:0000313" key="3">
    <source>
        <dbReference type="Proteomes" id="UP001642409"/>
    </source>
</evidence>
<sequence length="601" mass="70940">MDFQAQLNNYCAELLKNLSTIQYSAEQLQSIKASLKYLLQIQQNQPEALPELDLPEKTDMYQVQNYLCSLCPTDQQCNILLQNSPEDPDFFQSLRQIHRNVQFSIQHQQNEIFEPLIQLYNYAIQKVLLGYKQMIYELLILSGVVMDYSQLQISNTIQYRQQFQVQSVKQFQLLRLLSPQVLCIFGHMRENKKQLFQTWFQKPYLLIMKNYYLQNYVQRFTKCQMEQNQILKIYLKNIKNASSQQFYTQNATYPVNKNKQLSVFPLNYQYQFQLEDIQVIKNGFPRLDTNELNVRFSELQIAPVEVQLAFNMFPSFYLNLIKQIKIQGYKILVTKSNFNIPELNISQKIAHFFVQLMFEHGLQQKIFENESGIVEAFNEIFQVLLSEMRLFISQNAEYIPGLVLVQLVVQIFAEQLKKYDKIDYPAQCFNQLSSLLQQTIVNKTKEHISLLNQPNILQQHFTTQCQYLKLSHYETLPPFFVLNSICLIQTLHFMDGTSGLELLRAVQDKLKKCSGDKLINVCQQLNTYYLMEQIFTQEPNEFLNTEIQNCLNTQTQLFVQLMKEKFGEGEVGRKMSRMMIEAEPSIIYSQIFRQKIVKMIE</sequence>
<proteinExistence type="predicted"/>
<dbReference type="Proteomes" id="UP001642409">
    <property type="component" value="Unassembled WGS sequence"/>
</dbReference>
<dbReference type="AlphaFoldDB" id="A0AA86TAJ2"/>
<reference evidence="2 3" key="2">
    <citation type="submission" date="2024-07" db="EMBL/GenBank/DDBJ databases">
        <authorList>
            <person name="Akdeniz Z."/>
        </authorList>
    </citation>
    <scope>NUCLEOTIDE SEQUENCE [LARGE SCALE GENOMIC DNA]</scope>
</reference>
<gene>
    <name evidence="1" type="ORF">HINF_LOCUS570</name>
    <name evidence="2" type="ORF">HINF_LOCUS77241</name>
</gene>
<reference evidence="1" key="1">
    <citation type="submission" date="2023-06" db="EMBL/GenBank/DDBJ databases">
        <authorList>
            <person name="Kurt Z."/>
        </authorList>
    </citation>
    <scope>NUCLEOTIDE SEQUENCE</scope>
</reference>
<keyword evidence="3" id="KW-1185">Reference proteome</keyword>
<evidence type="ECO:0000313" key="2">
    <source>
        <dbReference type="EMBL" id="CAL6112870.1"/>
    </source>
</evidence>
<protein>
    <submittedName>
        <fullName evidence="2">Hypothetical_protein</fullName>
    </submittedName>
</protein>
<dbReference type="EMBL" id="CATOUU010000009">
    <property type="protein sequence ID" value="CAI9912925.1"/>
    <property type="molecule type" value="Genomic_DNA"/>
</dbReference>